<reference evidence="1" key="1">
    <citation type="journal article" date="2021" name="Microb. Physiol.">
        <title>Proteogenomic Insights into the Physiology of Marine, Sulfate-Reducing, Filamentous Desulfonema limicola and Desulfonema magnum.</title>
        <authorList>
            <person name="Schnaars V."/>
            <person name="Wohlbrand L."/>
            <person name="Scheve S."/>
            <person name="Hinrichs C."/>
            <person name="Reinhardt R."/>
            <person name="Rabus R."/>
        </authorList>
    </citation>
    <scope>NUCLEOTIDE SEQUENCE</scope>
    <source>
        <strain evidence="1">5ac10</strain>
    </source>
</reference>
<keyword evidence="2" id="KW-1185">Reference proteome</keyword>
<protein>
    <submittedName>
        <fullName evidence="1">Nucleotide cyclase domain-containing protein</fullName>
    </submittedName>
</protein>
<dbReference type="RefSeq" id="WP_207687386.1">
    <property type="nucleotide sequence ID" value="NZ_CP061799.1"/>
</dbReference>
<dbReference type="KEGG" id="dli:dnl_36730"/>
<dbReference type="AlphaFoldDB" id="A0A975GHE1"/>
<evidence type="ECO:0000313" key="2">
    <source>
        <dbReference type="Proteomes" id="UP000663720"/>
    </source>
</evidence>
<organism evidence="1 2">
    <name type="scientific">Desulfonema limicola</name>
    <dbReference type="NCBI Taxonomy" id="45656"/>
    <lineage>
        <taxon>Bacteria</taxon>
        <taxon>Pseudomonadati</taxon>
        <taxon>Thermodesulfobacteriota</taxon>
        <taxon>Desulfobacteria</taxon>
        <taxon>Desulfobacterales</taxon>
        <taxon>Desulfococcaceae</taxon>
        <taxon>Desulfonema</taxon>
    </lineage>
</organism>
<gene>
    <name evidence="1" type="ORF">dnl_36730</name>
</gene>
<dbReference type="Gene3D" id="3.30.70.1230">
    <property type="entry name" value="Nucleotide cyclase"/>
    <property type="match status" value="1"/>
</dbReference>
<dbReference type="EMBL" id="CP061799">
    <property type="protein sequence ID" value="QTA81341.1"/>
    <property type="molecule type" value="Genomic_DNA"/>
</dbReference>
<dbReference type="SUPFAM" id="SSF55073">
    <property type="entry name" value="Nucleotide cyclase"/>
    <property type="match status" value="1"/>
</dbReference>
<proteinExistence type="predicted"/>
<dbReference type="InterPro" id="IPR029787">
    <property type="entry name" value="Nucleotide_cyclase"/>
</dbReference>
<evidence type="ECO:0000313" key="1">
    <source>
        <dbReference type="EMBL" id="QTA81341.1"/>
    </source>
</evidence>
<name>A0A975GHE1_9BACT</name>
<sequence>MNKNNLLSLSSQSGKIDECMAMLKKIQDPEQAENILIQVFESAPENIAPDSDDYHDVLNCQLYKYIVKSYKKKSKNICLWRFIKNLSRDQLDYDKNTRHDLLLLDSLIRIYLYSAPLDDLTCIFIPVSNTSVIKEYLSWIKSYFYNVDYPTSLLWLYALDSSLASLLPDEIIFLGKHEDICPSDIMIPDFNYEDTVLIKRFSNTPGHFLELKGKPANDEFRQIFTFLNREFQDRCLSRSGKLSDYQDKELYKKEWEKFEDVLKFGVSDAHECGCVSFSDMRASTEFLNKYGKNLYLNKIQQPFFEQTKVISDKYKGRIDKFMGDNVMCIFLNPHGKRPVLIRNRKQF</sequence>
<dbReference type="Proteomes" id="UP000663720">
    <property type="component" value="Chromosome"/>
</dbReference>
<accession>A0A975GHE1</accession>